<feature type="transmembrane region" description="Helical" evidence="8">
    <location>
        <begin position="216"/>
        <end position="236"/>
    </location>
</feature>
<dbReference type="GO" id="GO:0005886">
    <property type="term" value="C:plasma membrane"/>
    <property type="evidence" value="ECO:0007669"/>
    <property type="project" value="UniProtKB-SubCell"/>
</dbReference>
<feature type="domain" description="Membrane transport protein MMPL" evidence="9">
    <location>
        <begin position="460"/>
        <end position="648"/>
    </location>
</feature>
<evidence type="ECO:0000313" key="11">
    <source>
        <dbReference type="Proteomes" id="UP000250197"/>
    </source>
</evidence>
<gene>
    <name evidence="10" type="ORF">CBE89_05740</name>
</gene>
<keyword evidence="4 8" id="KW-0812">Transmembrane</keyword>
<feature type="transmembrane region" description="Helical" evidence="8">
    <location>
        <begin position="182"/>
        <end position="204"/>
    </location>
</feature>
<dbReference type="InterPro" id="IPR050545">
    <property type="entry name" value="Mycobact_MmpL"/>
</dbReference>
<organism evidence="10 11">
    <name type="scientific">Corynebacterium striatum</name>
    <dbReference type="NCBI Taxonomy" id="43770"/>
    <lineage>
        <taxon>Bacteria</taxon>
        <taxon>Bacillati</taxon>
        <taxon>Actinomycetota</taxon>
        <taxon>Actinomycetes</taxon>
        <taxon>Mycobacteriales</taxon>
        <taxon>Corynebacteriaceae</taxon>
        <taxon>Corynebacterium</taxon>
    </lineage>
</organism>
<keyword evidence="7" id="KW-0175">Coiled coil</keyword>
<dbReference type="PANTHER" id="PTHR33406:SF6">
    <property type="entry name" value="MEMBRANE PROTEIN YDGH-RELATED"/>
    <property type="match status" value="1"/>
</dbReference>
<dbReference type="AlphaFoldDB" id="A0A2Z2J3K5"/>
<dbReference type="InterPro" id="IPR004869">
    <property type="entry name" value="MMPL_dom"/>
</dbReference>
<feature type="transmembrane region" description="Helical" evidence="8">
    <location>
        <begin position="577"/>
        <end position="599"/>
    </location>
</feature>
<keyword evidence="3" id="KW-1003">Cell membrane</keyword>
<keyword evidence="5 8" id="KW-1133">Transmembrane helix</keyword>
<accession>A0A2Z2J3K5</accession>
<protein>
    <recommendedName>
        <fullName evidence="9">Membrane transport protein MMPL domain-containing protein</fullName>
    </recommendedName>
</protein>
<evidence type="ECO:0000256" key="3">
    <source>
        <dbReference type="ARBA" id="ARBA00022475"/>
    </source>
</evidence>
<keyword evidence="6 8" id="KW-0472">Membrane</keyword>
<dbReference type="Pfam" id="PF03176">
    <property type="entry name" value="MMPL"/>
    <property type="match status" value="2"/>
</dbReference>
<name>A0A2Z2J3K5_CORST</name>
<proteinExistence type="inferred from homology"/>
<dbReference type="EMBL" id="CP021252">
    <property type="protein sequence ID" value="ART21057.1"/>
    <property type="molecule type" value="Genomic_DNA"/>
</dbReference>
<feature type="transmembrane region" description="Helical" evidence="8">
    <location>
        <begin position="156"/>
        <end position="175"/>
    </location>
</feature>
<feature type="transmembrane region" description="Helical" evidence="8">
    <location>
        <begin position="484"/>
        <end position="501"/>
    </location>
</feature>
<evidence type="ECO:0000313" key="10">
    <source>
        <dbReference type="EMBL" id="ART21057.1"/>
    </source>
</evidence>
<dbReference type="Gene3D" id="1.20.1640.10">
    <property type="entry name" value="Multidrug efflux transporter AcrB transmembrane domain"/>
    <property type="match status" value="2"/>
</dbReference>
<feature type="domain" description="Membrane transport protein MMPL" evidence="9">
    <location>
        <begin position="44"/>
        <end position="349"/>
    </location>
</feature>
<dbReference type="Proteomes" id="UP000250197">
    <property type="component" value="Chromosome"/>
</dbReference>
<evidence type="ECO:0000256" key="1">
    <source>
        <dbReference type="ARBA" id="ARBA00004651"/>
    </source>
</evidence>
<sequence length="674" mass="71620">MNSQKMRHFRWLALVLIILGIRAIGLGGLDQPESSTASLPKDMDSTRVAQLQEEISKQESEGESAQAAIVFFDSDKQLDVNAMRGVAKQLGGPLIPSEDRQSAIVPVQVEAGTSTENADKVSQLREDAAADLPEGVTSQVTGPAAIKADLAGVFQGANFILLAVTAGIVAVLLIVTYRSPVLWLLPLLVIGVADRVAATVYTYVLDAFGVMWNESTSGILSVLVFGAGTNYALLLISRYRDELTSTSDRYAAMARAWVPTLKTVTASAGTVVLGVLCLLLSLIPTTQGLGAAAAVGVFVAWLFAMFALPGVLIAFGRWIFWPRRPQEGDTPDHKLWDKIGGLVAKAPKRIAAVSLLILAICSIGYFQTSTGLTQSDQFINTPESISAGEALEEAFPDQSSTPPLVATQDPAGTTKDIEAMGATAQEQGSAEGWSLLQVSGADFPQLREKFGDHQGERADGAVLVGGADAQLIDEELAAERDRKVIFPLVLALIFGALVIMLRSFLAPVIMVASVLLTNVAAIGLGWWISHYLLGFDRFASNTPLFAFVFLVALGIDYTIFLITRAREDAGEIGTRRGILTALSATGGVITSAGILLAAVFAALGVLPLVVLAQLGITVFIGVLLDTLTVRTVLVPSVVQILGEKFWWPAHPFAEKHDAETFADNTTESAIGVQH</sequence>
<evidence type="ECO:0000256" key="7">
    <source>
        <dbReference type="SAM" id="Coils"/>
    </source>
</evidence>
<feature type="transmembrane region" description="Helical" evidence="8">
    <location>
        <begin position="508"/>
        <end position="529"/>
    </location>
</feature>
<feature type="transmembrane region" description="Helical" evidence="8">
    <location>
        <begin position="257"/>
        <end position="283"/>
    </location>
</feature>
<feature type="transmembrane region" description="Helical" evidence="8">
    <location>
        <begin position="350"/>
        <end position="368"/>
    </location>
</feature>
<feature type="transmembrane region" description="Helical" evidence="8">
    <location>
        <begin position="605"/>
        <end position="624"/>
    </location>
</feature>
<dbReference type="KEGG" id="cstr:CBE89_05740"/>
<feature type="transmembrane region" description="Helical" evidence="8">
    <location>
        <begin position="544"/>
        <end position="565"/>
    </location>
</feature>
<evidence type="ECO:0000256" key="8">
    <source>
        <dbReference type="SAM" id="Phobius"/>
    </source>
</evidence>
<dbReference type="RefSeq" id="WP_086891173.1">
    <property type="nucleotide sequence ID" value="NZ_CP021252.1"/>
</dbReference>
<feature type="transmembrane region" description="Helical" evidence="8">
    <location>
        <begin position="289"/>
        <end position="315"/>
    </location>
</feature>
<evidence type="ECO:0000256" key="5">
    <source>
        <dbReference type="ARBA" id="ARBA00022989"/>
    </source>
</evidence>
<feature type="coiled-coil region" evidence="7">
    <location>
        <begin position="41"/>
        <end position="68"/>
    </location>
</feature>
<reference evidence="10 11" key="1">
    <citation type="submission" date="2017-05" db="EMBL/GenBank/DDBJ databases">
        <title>Complete genome sequence of Corynebacterium striatum KC-Na-1 isolated from Neophocaena asiaeorientalis in Korea.</title>
        <authorList>
            <person name="Kim J.H."/>
            <person name="Lee K."/>
        </authorList>
    </citation>
    <scope>NUCLEOTIDE SEQUENCE [LARGE SCALE GENOMIC DNA]</scope>
    <source>
        <strain evidence="10 11">KC-Na-01</strain>
    </source>
</reference>
<dbReference type="PANTHER" id="PTHR33406">
    <property type="entry name" value="MEMBRANE PROTEIN MJ1562-RELATED"/>
    <property type="match status" value="1"/>
</dbReference>
<evidence type="ECO:0000256" key="2">
    <source>
        <dbReference type="ARBA" id="ARBA00010157"/>
    </source>
</evidence>
<evidence type="ECO:0000256" key="4">
    <source>
        <dbReference type="ARBA" id="ARBA00022692"/>
    </source>
</evidence>
<evidence type="ECO:0000256" key="6">
    <source>
        <dbReference type="ARBA" id="ARBA00023136"/>
    </source>
</evidence>
<evidence type="ECO:0000259" key="9">
    <source>
        <dbReference type="Pfam" id="PF03176"/>
    </source>
</evidence>
<comment type="subcellular location">
    <subcellularLocation>
        <location evidence="1">Cell membrane</location>
        <topology evidence="1">Multi-pass membrane protein</topology>
    </subcellularLocation>
</comment>
<dbReference type="SUPFAM" id="SSF82866">
    <property type="entry name" value="Multidrug efflux transporter AcrB transmembrane domain"/>
    <property type="match status" value="2"/>
</dbReference>
<comment type="similarity">
    <text evidence="2">Belongs to the resistance-nodulation-cell division (RND) (TC 2.A.6) family. MmpL subfamily.</text>
</comment>